<sequence>MHKGVCVSNGRGKGVVREIRLSNKTVFVEITSKKAPNLSGASKLRMIKTQMPCGMEGLLQDYYLLTNRMQCTPVAPWMRSTNTPGFSADTSMRSSEAPESD</sequence>
<evidence type="ECO:0000256" key="1">
    <source>
        <dbReference type="SAM" id="MobiDB-lite"/>
    </source>
</evidence>
<dbReference type="STRING" id="156994.SAMN04488028_104116"/>
<reference evidence="3" key="1">
    <citation type="submission" date="2016-11" db="EMBL/GenBank/DDBJ databases">
        <authorList>
            <person name="Varghese N."/>
            <person name="Submissions S."/>
        </authorList>
    </citation>
    <scope>NUCLEOTIDE SEQUENCE [LARGE SCALE GENOMIC DNA]</scope>
    <source>
        <strain evidence="3">DSM 26134</strain>
    </source>
</reference>
<organism evidence="2 3">
    <name type="scientific">Reichenbachiella agariperforans</name>
    <dbReference type="NCBI Taxonomy" id="156994"/>
    <lineage>
        <taxon>Bacteria</taxon>
        <taxon>Pseudomonadati</taxon>
        <taxon>Bacteroidota</taxon>
        <taxon>Cytophagia</taxon>
        <taxon>Cytophagales</taxon>
        <taxon>Reichenbachiellaceae</taxon>
        <taxon>Reichenbachiella</taxon>
    </lineage>
</organism>
<gene>
    <name evidence="2" type="ORF">SAMN04488028_104116</name>
</gene>
<dbReference type="AlphaFoldDB" id="A0A1M6RCF2"/>
<evidence type="ECO:0000313" key="3">
    <source>
        <dbReference type="Proteomes" id="UP000184474"/>
    </source>
</evidence>
<dbReference type="Proteomes" id="UP000184474">
    <property type="component" value="Unassembled WGS sequence"/>
</dbReference>
<proteinExistence type="predicted"/>
<feature type="region of interest" description="Disordered" evidence="1">
    <location>
        <begin position="77"/>
        <end position="101"/>
    </location>
</feature>
<accession>A0A1M6RCF2</accession>
<feature type="compositionally biased region" description="Polar residues" evidence="1">
    <location>
        <begin position="79"/>
        <end position="94"/>
    </location>
</feature>
<evidence type="ECO:0000313" key="2">
    <source>
        <dbReference type="EMBL" id="SHK30122.1"/>
    </source>
</evidence>
<dbReference type="EMBL" id="FRAA01000004">
    <property type="protein sequence ID" value="SHK30122.1"/>
    <property type="molecule type" value="Genomic_DNA"/>
</dbReference>
<protein>
    <submittedName>
        <fullName evidence="2">Uncharacterized protein</fullName>
    </submittedName>
</protein>
<name>A0A1M6RCF2_REIAG</name>
<keyword evidence="3" id="KW-1185">Reference proteome</keyword>